<evidence type="ECO:0000256" key="11">
    <source>
        <dbReference type="ARBA" id="ARBA00023149"/>
    </source>
</evidence>
<dbReference type="PROSITE" id="PS50042">
    <property type="entry name" value="CNMP_BINDING_3"/>
    <property type="match status" value="2"/>
</dbReference>
<feature type="binding site" evidence="14">
    <location>
        <position position="311"/>
    </location>
    <ligand>
        <name>3',5'-cyclic AMP</name>
        <dbReference type="ChEBI" id="CHEBI:58165"/>
        <label>2</label>
    </ligand>
</feature>
<evidence type="ECO:0000256" key="3">
    <source>
        <dbReference type="ARBA" id="ARBA00005753"/>
    </source>
</evidence>
<evidence type="ECO:0000256" key="1">
    <source>
        <dbReference type="ARBA" id="ARBA00004236"/>
    </source>
</evidence>
<dbReference type="InterPro" id="IPR050503">
    <property type="entry name" value="cAMP-dep_PK_reg_su-like"/>
</dbReference>
<feature type="binding site" evidence="14">
    <location>
        <position position="212"/>
    </location>
    <ligand>
        <name>3',5'-cyclic AMP</name>
        <dbReference type="ChEBI" id="CHEBI:58165"/>
        <label>1</label>
    </ligand>
</feature>
<comment type="subcellular location">
    <subcellularLocation>
        <location evidence="1">Cell membrane</location>
    </subcellularLocation>
    <subcellularLocation>
        <location evidence="2">Cytoplasm</location>
    </subcellularLocation>
</comment>
<feature type="region of interest" description="Disordered" evidence="15">
    <location>
        <begin position="57"/>
        <end position="82"/>
    </location>
</feature>
<feature type="compositionally biased region" description="Acidic residues" evidence="15">
    <location>
        <begin position="71"/>
        <end position="81"/>
    </location>
</feature>
<feature type="domain" description="Cyclic nucleotide-binding" evidence="16">
    <location>
        <begin position="256"/>
        <end position="361"/>
    </location>
</feature>
<evidence type="ECO:0000256" key="15">
    <source>
        <dbReference type="SAM" id="MobiDB-lite"/>
    </source>
</evidence>
<dbReference type="GO" id="GO:0005886">
    <property type="term" value="C:plasma membrane"/>
    <property type="evidence" value="ECO:0007669"/>
    <property type="project" value="UniProtKB-SubCell"/>
</dbReference>
<dbReference type="Pfam" id="PF02197">
    <property type="entry name" value="RIIa"/>
    <property type="match status" value="1"/>
</dbReference>
<dbReference type="PRINTS" id="PR00103">
    <property type="entry name" value="CAMPKINASE"/>
</dbReference>
<feature type="compositionally biased region" description="Basic and acidic residues" evidence="15">
    <location>
        <begin position="60"/>
        <end position="70"/>
    </location>
</feature>
<feature type="binding site" evidence="14">
    <location>
        <position position="203"/>
    </location>
    <ligand>
        <name>3',5'-cyclic AMP</name>
        <dbReference type="ChEBI" id="CHEBI:58165"/>
        <label>1</label>
    </ligand>
</feature>
<comment type="similarity">
    <text evidence="3">Belongs to the cAMP-dependent kinase regulatory chain family.</text>
</comment>
<evidence type="ECO:0000256" key="12">
    <source>
        <dbReference type="ARBA" id="ARBA00037198"/>
    </source>
</evidence>
<evidence type="ECO:0000256" key="13">
    <source>
        <dbReference type="ARBA" id="ARBA00041039"/>
    </source>
</evidence>
<evidence type="ECO:0000259" key="16">
    <source>
        <dbReference type="PROSITE" id="PS50042"/>
    </source>
</evidence>
<dbReference type="GeneTree" id="ENSGT00940000154836"/>
<keyword evidence="18" id="KW-1185">Reference proteome</keyword>
<dbReference type="InterPro" id="IPR012198">
    <property type="entry name" value="cAMP_dep_PK_reg_su"/>
</dbReference>
<evidence type="ECO:0000256" key="9">
    <source>
        <dbReference type="ARBA" id="ARBA00022741"/>
    </source>
</evidence>
<dbReference type="InterPro" id="IPR018490">
    <property type="entry name" value="cNMP-bd_dom_sf"/>
</dbReference>
<dbReference type="AlphaFoldDB" id="A0A2K6H051"/>
<dbReference type="PROSITE" id="PS00889">
    <property type="entry name" value="CNMP_BINDING_2"/>
    <property type="match status" value="2"/>
</dbReference>
<keyword evidence="7 14" id="KW-0116">cAMP-binding</keyword>
<evidence type="ECO:0000256" key="8">
    <source>
        <dbReference type="ARBA" id="ARBA00022737"/>
    </source>
</evidence>
<dbReference type="Gene3D" id="1.20.890.10">
    <property type="entry name" value="cAMP-dependent protein kinase regulatory subunit, dimerization-anchoring domain"/>
    <property type="match status" value="1"/>
</dbReference>
<comment type="function">
    <text evidence="12">Regulatory subunit of the cAMP-dependent protein kinases involved in cAMP signaling in cells. Type II regulatory chains mediate membrane association by binding to anchoring proteins, including the MAP2 kinase.</text>
</comment>
<keyword evidence="10" id="KW-0472">Membrane</keyword>
<keyword evidence="5" id="KW-0963">Cytoplasm</keyword>
<dbReference type="Ensembl" id="ENSPCOT00000042774.1">
    <property type="protein sequence ID" value="ENSPCOP00000031815.1"/>
    <property type="gene ID" value="ENSPCOG00000028683.1"/>
</dbReference>
<dbReference type="GO" id="GO:0034236">
    <property type="term" value="F:protein kinase A catalytic subunit binding"/>
    <property type="evidence" value="ECO:0007669"/>
    <property type="project" value="TreeGrafter"/>
</dbReference>
<keyword evidence="9 14" id="KW-0547">Nucleotide-binding</keyword>
<evidence type="ECO:0000256" key="2">
    <source>
        <dbReference type="ARBA" id="ARBA00004496"/>
    </source>
</evidence>
<protein>
    <recommendedName>
        <fullName evidence="13">cAMP-dependent protein kinase type II-alpha regulatory subunit</fullName>
    </recommendedName>
</protein>
<dbReference type="InterPro" id="IPR014710">
    <property type="entry name" value="RmlC-like_jellyroll"/>
</dbReference>
<evidence type="ECO:0000256" key="7">
    <source>
        <dbReference type="ARBA" id="ARBA00022566"/>
    </source>
</evidence>
<dbReference type="InterPro" id="IPR000595">
    <property type="entry name" value="cNMP-bd_dom"/>
</dbReference>
<reference evidence="17" key="1">
    <citation type="submission" date="2025-08" db="UniProtKB">
        <authorList>
            <consortium name="Ensembl"/>
        </authorList>
    </citation>
    <scope>IDENTIFICATION</scope>
</reference>
<dbReference type="FunFam" id="2.60.120.10:FF:000113">
    <property type="entry name" value="cAMP-dependent protein kinase type II-alpha regulatory subunit isoform X2"/>
    <property type="match status" value="1"/>
</dbReference>
<dbReference type="FunFam" id="1.20.890.10:FF:000002">
    <property type="entry name" value="cAMP-dependent protein kinase type II-alpha regulatory subunit"/>
    <property type="match status" value="1"/>
</dbReference>
<dbReference type="InterPro" id="IPR018488">
    <property type="entry name" value="cNMP-bd_CS"/>
</dbReference>
<dbReference type="CDD" id="cd00038">
    <property type="entry name" value="CAP_ED"/>
    <property type="match status" value="2"/>
</dbReference>
<reference evidence="17" key="2">
    <citation type="submission" date="2025-09" db="UniProtKB">
        <authorList>
            <consortium name="Ensembl"/>
        </authorList>
    </citation>
    <scope>IDENTIFICATION</scope>
</reference>
<evidence type="ECO:0000256" key="10">
    <source>
        <dbReference type="ARBA" id="ARBA00023136"/>
    </source>
</evidence>
<dbReference type="FunFam" id="2.60.120.10:FF:000017">
    <property type="entry name" value="cAMP-dependent protein kinase type II regulatory subunit"/>
    <property type="match status" value="1"/>
</dbReference>
<dbReference type="GO" id="GO:0005952">
    <property type="term" value="C:cAMP-dependent protein kinase complex"/>
    <property type="evidence" value="ECO:0007669"/>
    <property type="project" value="InterPro"/>
</dbReference>
<evidence type="ECO:0000256" key="14">
    <source>
        <dbReference type="PIRSR" id="PIRSR000548-1"/>
    </source>
</evidence>
<dbReference type="Proteomes" id="UP000233160">
    <property type="component" value="Unassembled WGS sequence"/>
</dbReference>
<dbReference type="SUPFAM" id="SSF51206">
    <property type="entry name" value="cAMP-binding domain-like"/>
    <property type="match status" value="2"/>
</dbReference>
<proteinExistence type="inferred from homology"/>
<evidence type="ECO:0000256" key="5">
    <source>
        <dbReference type="ARBA" id="ARBA00022490"/>
    </source>
</evidence>
<evidence type="ECO:0000256" key="4">
    <source>
        <dbReference type="ARBA" id="ARBA00022475"/>
    </source>
</evidence>
<dbReference type="SMART" id="SM00100">
    <property type="entry name" value="cNMP"/>
    <property type="match status" value="2"/>
</dbReference>
<keyword evidence="8" id="KW-0677">Repeat</keyword>
<dbReference type="SUPFAM" id="SSF47391">
    <property type="entry name" value="Dimerization-anchoring domain of cAMP-dependent PK regulatory subunit"/>
    <property type="match status" value="1"/>
</dbReference>
<dbReference type="PANTHER" id="PTHR11635">
    <property type="entry name" value="CAMP-DEPENDENT PROTEIN KINASE REGULATORY CHAIN"/>
    <property type="match status" value="1"/>
</dbReference>
<gene>
    <name evidence="17" type="primary">PRKAR2A</name>
</gene>
<keyword evidence="6" id="KW-0597">Phosphoprotein</keyword>
<organism evidence="17 18">
    <name type="scientific">Propithecus coquereli</name>
    <name type="common">Coquerel's sifaka</name>
    <name type="synonym">Propithecus verreauxi coquereli</name>
    <dbReference type="NCBI Taxonomy" id="379532"/>
    <lineage>
        <taxon>Eukaryota</taxon>
        <taxon>Metazoa</taxon>
        <taxon>Chordata</taxon>
        <taxon>Craniata</taxon>
        <taxon>Vertebrata</taxon>
        <taxon>Euteleostomi</taxon>
        <taxon>Mammalia</taxon>
        <taxon>Eutheria</taxon>
        <taxon>Euarchontoglires</taxon>
        <taxon>Primates</taxon>
        <taxon>Strepsirrhini</taxon>
        <taxon>Lemuriformes</taxon>
        <taxon>Indriidae</taxon>
        <taxon>Propithecus</taxon>
    </lineage>
</organism>
<name>A0A2K6H051_PROCO</name>
<evidence type="ECO:0000313" key="18">
    <source>
        <dbReference type="Proteomes" id="UP000233160"/>
    </source>
</evidence>
<dbReference type="PANTHER" id="PTHR11635:SF153">
    <property type="entry name" value="CAMP-DEPENDENT PROTEIN KINASE TYPE II-ALPHA REGULATORY SUBUNIT"/>
    <property type="match status" value="1"/>
</dbReference>
<dbReference type="GO" id="GO:0004862">
    <property type="term" value="F:cAMP-dependent protein kinase inhibitor activity"/>
    <property type="evidence" value="ECO:0007669"/>
    <property type="project" value="TreeGrafter"/>
</dbReference>
<dbReference type="PROSITE" id="PS00888">
    <property type="entry name" value="CNMP_BINDING_1"/>
    <property type="match status" value="1"/>
</dbReference>
<dbReference type="Pfam" id="PF00027">
    <property type="entry name" value="cNMP_binding"/>
    <property type="match status" value="2"/>
</dbReference>
<dbReference type="GO" id="GO:0005829">
    <property type="term" value="C:cytosol"/>
    <property type="evidence" value="ECO:0007669"/>
    <property type="project" value="TreeGrafter"/>
</dbReference>
<evidence type="ECO:0000256" key="6">
    <source>
        <dbReference type="ARBA" id="ARBA00022553"/>
    </source>
</evidence>
<feature type="domain" description="Cyclic nucleotide-binding" evidence="16">
    <location>
        <begin position="134"/>
        <end position="253"/>
    </location>
</feature>
<dbReference type="InterPro" id="IPR003117">
    <property type="entry name" value="cAMP_dep_PK_reg_su_I/II_a/b"/>
</dbReference>
<sequence length="377" mass="42728">MSHIQIPPGLTELLQGYTVEVLRQQPPDLVDFAVEYFTRLREARAQGSVLPAASSLGYHTQEHGPDHVADEDSDSEEDADLEVPVPSRFNRRVSVCAETYNPDEEEEDTDPRVIHPKTDEQRCRLQEACKDILLFKNLDQEQLSQVLDAMFERIVKVDEHVIDQGDDGDNFYVIERGTYDILVTKDNQTRCVGQYDNRGSFGELALMYNTPRAATIVATSEGSLWGLDRVTFRRIIVKNNAKKRKMFESFIESVPLLKSLEVSERMKIVDVIGEKIYKDGERIITQTKTNKDGGNQEVEIARCHKGQYFGELALVTNKPRAASAYAVGDVKCLVMDVQAFERLLGPCMDIMKRNISHYEEQLVKMFGSSMDLIDPGQ</sequence>
<accession>A0A2K6H051</accession>
<dbReference type="PIRSF" id="PIRSF000548">
    <property type="entry name" value="PK_regulatory"/>
    <property type="match status" value="1"/>
</dbReference>
<keyword evidence="4" id="KW-1003">Cell membrane</keyword>
<dbReference type="SMART" id="SM00394">
    <property type="entry name" value="RIIa"/>
    <property type="match status" value="1"/>
</dbReference>
<keyword evidence="11 14" id="KW-0114">cAMP</keyword>
<dbReference type="GO" id="GO:0030552">
    <property type="term" value="F:cAMP binding"/>
    <property type="evidence" value="ECO:0007669"/>
    <property type="project" value="UniProtKB-KW"/>
</dbReference>
<dbReference type="CDD" id="cd12103">
    <property type="entry name" value="DD_RIIalpha_PKA"/>
    <property type="match status" value="1"/>
</dbReference>
<evidence type="ECO:0000313" key="17">
    <source>
        <dbReference type="Ensembl" id="ENSPCOP00000031815.1"/>
    </source>
</evidence>
<feature type="binding site" evidence="14">
    <location>
        <position position="320"/>
    </location>
    <ligand>
        <name>3',5'-cyclic AMP</name>
        <dbReference type="ChEBI" id="CHEBI:58165"/>
        <label>2</label>
    </ligand>
</feature>
<dbReference type="Gene3D" id="2.60.120.10">
    <property type="entry name" value="Jelly Rolls"/>
    <property type="match status" value="3"/>
</dbReference>